<keyword evidence="3" id="KW-0489">Methyltransferase</keyword>
<dbReference type="AlphaFoldDB" id="A0A336JQ62"/>
<keyword evidence="3" id="KW-0808">Transferase</keyword>
<reference evidence="2 5" key="2">
    <citation type="submission" date="2018-07" db="EMBL/GenBank/DDBJ databases">
        <title>Genomic Encyclopedia of Archaeal and Bacterial Type Strains, Phase II (KMG-II): from individual species to whole genera.</title>
        <authorList>
            <person name="Goeker M."/>
        </authorList>
    </citation>
    <scope>NUCLEOTIDE SEQUENCE [LARGE SCALE GENOMIC DNA]</scope>
    <source>
        <strain evidence="2 5">JA575</strain>
    </source>
</reference>
<dbReference type="Pfam" id="PF05050">
    <property type="entry name" value="Methyltransf_21"/>
    <property type="match status" value="1"/>
</dbReference>
<dbReference type="Gene3D" id="3.40.50.150">
    <property type="entry name" value="Vaccinia Virus protein VP39"/>
    <property type="match status" value="1"/>
</dbReference>
<dbReference type="InterPro" id="IPR029063">
    <property type="entry name" value="SAM-dependent_MTases_sf"/>
</dbReference>
<dbReference type="InterPro" id="IPR053188">
    <property type="entry name" value="FkbM_Methyltransferase"/>
</dbReference>
<sequence>MPALEHGRLFDDVSVATLIDVGANRGQFSLLVRHRFPKARIHAFEPLAPERERLQAVVSAPLTCHPVALGATRRQATFHVTSKRDSSSLLLPGATQQAASGVTRTGSITVQVERLPDVLDVAGLPRPILMKLDVQGGELDVIAGAASVLPLIDAIYTEVSFVTLYEQQPLATEITTFLDQHGFALRGVYNHFFSPGIGPTQADFLYVRSARSPRATAASASGEAAASLRHEHA</sequence>
<protein>
    <submittedName>
        <fullName evidence="3">FkbM family methyltransferase</fullName>
    </submittedName>
</protein>
<dbReference type="OrthoDB" id="292760at2"/>
<dbReference type="NCBIfam" id="TIGR01444">
    <property type="entry name" value="fkbM_fam"/>
    <property type="match status" value="1"/>
</dbReference>
<evidence type="ECO:0000313" key="4">
    <source>
        <dbReference type="Proteomes" id="UP000252631"/>
    </source>
</evidence>
<dbReference type="Proteomes" id="UP000256343">
    <property type="component" value="Unassembled WGS sequence"/>
</dbReference>
<dbReference type="EMBL" id="QRDT01000009">
    <property type="protein sequence ID" value="RED35173.1"/>
    <property type="molecule type" value="Genomic_DNA"/>
</dbReference>
<dbReference type="GO" id="GO:0008171">
    <property type="term" value="F:O-methyltransferase activity"/>
    <property type="evidence" value="ECO:0007669"/>
    <property type="project" value="TreeGrafter"/>
</dbReference>
<evidence type="ECO:0000259" key="1">
    <source>
        <dbReference type="Pfam" id="PF05050"/>
    </source>
</evidence>
<name>A0A336JQ62_9BRAD</name>
<gene>
    <name evidence="2" type="ORF">BJ125_10917</name>
    <name evidence="3" type="ORF">SAMN05892882_10917</name>
</gene>
<dbReference type="RefSeq" id="WP_114357942.1">
    <property type="nucleotide sequence ID" value="NZ_QRDT01000009.1"/>
</dbReference>
<dbReference type="PANTHER" id="PTHR36973">
    <property type="entry name" value="SLL1456 PROTEIN-RELATED"/>
    <property type="match status" value="1"/>
</dbReference>
<organism evidence="3 4">
    <name type="scientific">Rhodopseudomonas pentothenatexigens</name>
    <dbReference type="NCBI Taxonomy" id="999699"/>
    <lineage>
        <taxon>Bacteria</taxon>
        <taxon>Pseudomonadati</taxon>
        <taxon>Pseudomonadota</taxon>
        <taxon>Alphaproteobacteria</taxon>
        <taxon>Hyphomicrobiales</taxon>
        <taxon>Nitrobacteraceae</taxon>
        <taxon>Rhodopseudomonas</taxon>
    </lineage>
</organism>
<dbReference type="PANTHER" id="PTHR36973:SF4">
    <property type="entry name" value="NODULATION PROTEIN"/>
    <property type="match status" value="1"/>
</dbReference>
<evidence type="ECO:0000313" key="3">
    <source>
        <dbReference type="EMBL" id="SSW90863.1"/>
    </source>
</evidence>
<dbReference type="EMBL" id="UFQQ01000009">
    <property type="protein sequence ID" value="SSW90863.1"/>
    <property type="molecule type" value="Genomic_DNA"/>
</dbReference>
<keyword evidence="5" id="KW-1185">Reference proteome</keyword>
<proteinExistence type="predicted"/>
<dbReference type="SUPFAM" id="SSF53335">
    <property type="entry name" value="S-adenosyl-L-methionine-dependent methyltransferases"/>
    <property type="match status" value="1"/>
</dbReference>
<evidence type="ECO:0000313" key="2">
    <source>
        <dbReference type="EMBL" id="RED35173.1"/>
    </source>
</evidence>
<dbReference type="Proteomes" id="UP000252631">
    <property type="component" value="Unassembled WGS sequence"/>
</dbReference>
<dbReference type="InterPro" id="IPR006342">
    <property type="entry name" value="FkbM_mtfrase"/>
</dbReference>
<accession>A0A336JQ62</accession>
<reference evidence="3 4" key="1">
    <citation type="submission" date="2017-08" db="EMBL/GenBank/DDBJ databases">
        <authorList>
            <person name="de Groot N.N."/>
        </authorList>
    </citation>
    <scope>NUCLEOTIDE SEQUENCE [LARGE SCALE GENOMIC DNA]</scope>
    <source>
        <strain evidence="3 4">JA575</strain>
    </source>
</reference>
<evidence type="ECO:0000313" key="5">
    <source>
        <dbReference type="Proteomes" id="UP000256343"/>
    </source>
</evidence>
<dbReference type="GO" id="GO:0032259">
    <property type="term" value="P:methylation"/>
    <property type="evidence" value="ECO:0007669"/>
    <property type="project" value="UniProtKB-KW"/>
</dbReference>
<feature type="domain" description="Methyltransferase FkbM" evidence="1">
    <location>
        <begin position="20"/>
        <end position="183"/>
    </location>
</feature>